<evidence type="ECO:0000256" key="1">
    <source>
        <dbReference type="ARBA" id="ARBA00022723"/>
    </source>
</evidence>
<feature type="compositionally biased region" description="Low complexity" evidence="6">
    <location>
        <begin position="797"/>
        <end position="806"/>
    </location>
</feature>
<feature type="region of interest" description="Disordered" evidence="6">
    <location>
        <begin position="783"/>
        <end position="817"/>
    </location>
</feature>
<dbReference type="eggNOG" id="KOG1721">
    <property type="taxonomic scope" value="Eukaryota"/>
</dbReference>
<feature type="region of interest" description="Disordered" evidence="6">
    <location>
        <begin position="639"/>
        <end position="660"/>
    </location>
</feature>
<keyword evidence="4" id="KW-0804">Transcription</keyword>
<dbReference type="HOGENOM" id="CLU_003487_0_0_1"/>
<feature type="compositionally biased region" description="Polar residues" evidence="6">
    <location>
        <begin position="18"/>
        <end position="27"/>
    </location>
</feature>
<evidence type="ECO:0000256" key="2">
    <source>
        <dbReference type="ARBA" id="ARBA00022833"/>
    </source>
</evidence>
<feature type="compositionally biased region" description="Gly residues" evidence="6">
    <location>
        <begin position="807"/>
        <end position="817"/>
    </location>
</feature>
<name>G2RF70_THETT</name>
<keyword evidence="5" id="KW-0539">Nucleus</keyword>
<evidence type="ECO:0000256" key="4">
    <source>
        <dbReference type="ARBA" id="ARBA00023163"/>
    </source>
</evidence>
<evidence type="ECO:0000259" key="7">
    <source>
        <dbReference type="Pfam" id="PF04082"/>
    </source>
</evidence>
<accession>G2RF70</accession>
<sequence length="899" mass="97286">MHLGHHSASRMGCHESTPDSCYSSSSAGGDPQYPPSAGPVPASFAYPISPEESKEGIATPDHLPYREDTQVPTPANFQPYPGNDEAYAPGTHARPPPSDVLRDVLYDQSMAHPSRLPEASGLAALGFYDDANLDFDAFDFDILDHWNLDAPQSEADQTAANAQDPAGVAAMRSALVKIWTESPWRWSPQKTDNCYNEQPNLPLPSSDAHRVQLHSNRPAVDRVVKDKLLGSCRDKILAIVLSTCREKLMENRVAASFPSADTMDSWINLFLAAHHCQVSSWIHYGSLSLNSQCPEWLAMAAAAGAVLTPVPAFRKFGLALQEAVRVAIPERFETNNENIAELDKVQALVLVQDIGLWSGNRRKMEIAECHLSIPIAMMRYRGKFGRSAYPDIVIYPSDEGSVLEEKWKKWYQLESWKRLVFHAYLRDAQVSMTQFNNPSMSYAELTLPLPCSKELWFARSAEEFKIRYLESAAGDAKCPIPSLGDLLRDINALSANQHRLDVQFAISIYLHGFWSLIWEYRQLSSIYRPSFTTTTTTPTASTNTNNQHNTTTLLLDSRRADLQNQLKTFQLATREPSMTTTMLSAQESMLLHLLLLNLHLALPDLQLLFSGKEAAAAAAAAAADGADEHQHARRAYFVQPQQQQPQQQQQDQKTPAAASAATAANVREALWHAGQVFRMARLFPRGHLKDFWAVAVCHAALAVWACGVGLVGGLEGGGCQLQQHQQQQQHQYHQQQQHHQQGGRDGGGGAGAGAGGTDPLVFLDGEASPAVQAWIAYGQGRPAVRSVRDGDGDDDSAAAAAAAAADNGGGGGGGSGGGGGGLCRSGGGVGVDGGAGRVAATATATACLVEEDPRTCMEVAQGILRANFVGVWESLPPLNENILVVLRQLEKAAAAVGWG</sequence>
<dbReference type="EMBL" id="CP003013">
    <property type="protein sequence ID" value="AEO70353.1"/>
    <property type="molecule type" value="Genomic_DNA"/>
</dbReference>
<feature type="region of interest" description="Disordered" evidence="6">
    <location>
        <begin position="1"/>
        <end position="97"/>
    </location>
</feature>
<keyword evidence="9" id="KW-1185">Reference proteome</keyword>
<dbReference type="GeneID" id="11522798"/>
<dbReference type="PANTHER" id="PTHR47660:SF2">
    <property type="entry name" value="TRANSCRIPTION FACTOR WITH C2H2 AND ZN(2)-CYS(6) DNA BINDING DOMAIN (EUROFUNG)"/>
    <property type="match status" value="1"/>
</dbReference>
<dbReference type="GO" id="GO:0008270">
    <property type="term" value="F:zinc ion binding"/>
    <property type="evidence" value="ECO:0007669"/>
    <property type="project" value="InterPro"/>
</dbReference>
<dbReference type="GO" id="GO:0003677">
    <property type="term" value="F:DNA binding"/>
    <property type="evidence" value="ECO:0007669"/>
    <property type="project" value="InterPro"/>
</dbReference>
<dbReference type="PANTHER" id="PTHR47660">
    <property type="entry name" value="TRANSCRIPTION FACTOR WITH C2H2 AND ZN(2)-CYS(6) DNA BINDING DOMAIN (EUROFUNG)-RELATED-RELATED"/>
    <property type="match status" value="1"/>
</dbReference>
<dbReference type="AlphaFoldDB" id="G2RF70"/>
<evidence type="ECO:0000256" key="5">
    <source>
        <dbReference type="ARBA" id="ARBA00023242"/>
    </source>
</evidence>
<protein>
    <recommendedName>
        <fullName evidence="7">Xylanolytic transcriptional activator regulatory domain-containing protein</fullName>
    </recommendedName>
</protein>
<evidence type="ECO:0000256" key="6">
    <source>
        <dbReference type="SAM" id="MobiDB-lite"/>
    </source>
</evidence>
<reference evidence="8 9" key="1">
    <citation type="journal article" date="2011" name="Nat. Biotechnol.">
        <title>Comparative genomic analysis of the thermophilic biomass-degrading fungi Myceliophthora thermophila and Thielavia terrestris.</title>
        <authorList>
            <person name="Berka R.M."/>
            <person name="Grigoriev I.V."/>
            <person name="Otillar R."/>
            <person name="Salamov A."/>
            <person name="Grimwood J."/>
            <person name="Reid I."/>
            <person name="Ishmael N."/>
            <person name="John T."/>
            <person name="Darmond C."/>
            <person name="Moisan M.-C."/>
            <person name="Henrissat B."/>
            <person name="Coutinho P.M."/>
            <person name="Lombard V."/>
            <person name="Natvig D.O."/>
            <person name="Lindquist E."/>
            <person name="Schmutz J."/>
            <person name="Lucas S."/>
            <person name="Harris P."/>
            <person name="Powlowski J."/>
            <person name="Bellemare A."/>
            <person name="Taylor D."/>
            <person name="Butler G."/>
            <person name="de Vries R.P."/>
            <person name="Allijn I.E."/>
            <person name="van den Brink J."/>
            <person name="Ushinsky S."/>
            <person name="Storms R."/>
            <person name="Powell A.J."/>
            <person name="Paulsen I.T."/>
            <person name="Elbourne L.D.H."/>
            <person name="Baker S.E."/>
            <person name="Magnuson J."/>
            <person name="LaBoissiere S."/>
            <person name="Clutterbuck A.J."/>
            <person name="Martinez D."/>
            <person name="Wogulis M."/>
            <person name="de Leon A.L."/>
            <person name="Rey M.W."/>
            <person name="Tsang A."/>
        </authorList>
    </citation>
    <scope>NUCLEOTIDE SEQUENCE [LARGE SCALE GENOMIC DNA]</scope>
    <source>
        <strain evidence="9">ATCC 38088 / NRRL 8126</strain>
    </source>
</reference>
<proteinExistence type="predicted"/>
<dbReference type="RefSeq" id="XP_003656689.1">
    <property type="nucleotide sequence ID" value="XM_003656641.1"/>
</dbReference>
<organism evidence="8 9">
    <name type="scientific">Thermothielavioides terrestris (strain ATCC 38088 / NRRL 8126)</name>
    <name type="common">Thielavia terrestris</name>
    <dbReference type="NCBI Taxonomy" id="578455"/>
    <lineage>
        <taxon>Eukaryota</taxon>
        <taxon>Fungi</taxon>
        <taxon>Dikarya</taxon>
        <taxon>Ascomycota</taxon>
        <taxon>Pezizomycotina</taxon>
        <taxon>Sordariomycetes</taxon>
        <taxon>Sordariomycetidae</taxon>
        <taxon>Sordariales</taxon>
        <taxon>Chaetomiaceae</taxon>
        <taxon>Thermothielavioides</taxon>
        <taxon>Thermothielavioides terrestris</taxon>
    </lineage>
</organism>
<dbReference type="KEGG" id="ttt:THITE_2121681"/>
<feature type="compositionally biased region" description="Low complexity" evidence="6">
    <location>
        <begin position="729"/>
        <end position="740"/>
    </location>
</feature>
<keyword evidence="1" id="KW-0479">Metal-binding</keyword>
<dbReference type="GO" id="GO:0006351">
    <property type="term" value="P:DNA-templated transcription"/>
    <property type="evidence" value="ECO:0007669"/>
    <property type="project" value="InterPro"/>
</dbReference>
<gene>
    <name evidence="8" type="ORF">THITE_2121681</name>
</gene>
<feature type="compositionally biased region" description="Gly residues" evidence="6">
    <location>
        <begin position="743"/>
        <end position="756"/>
    </location>
</feature>
<dbReference type="Proteomes" id="UP000008181">
    <property type="component" value="Chromosome 5"/>
</dbReference>
<keyword evidence="2" id="KW-0862">Zinc</keyword>
<keyword evidence="3" id="KW-0805">Transcription regulation</keyword>
<evidence type="ECO:0000313" key="8">
    <source>
        <dbReference type="EMBL" id="AEO70353.1"/>
    </source>
</evidence>
<evidence type="ECO:0000256" key="3">
    <source>
        <dbReference type="ARBA" id="ARBA00023015"/>
    </source>
</evidence>
<dbReference type="InterPro" id="IPR007219">
    <property type="entry name" value="XnlR_reg_dom"/>
</dbReference>
<feature type="region of interest" description="Disordered" evidence="6">
    <location>
        <begin position="729"/>
        <end position="759"/>
    </location>
</feature>
<dbReference type="OrthoDB" id="40579at2759"/>
<feature type="domain" description="Xylanolytic transcriptional activator regulatory" evidence="7">
    <location>
        <begin position="291"/>
        <end position="468"/>
    </location>
</feature>
<evidence type="ECO:0000313" key="9">
    <source>
        <dbReference type="Proteomes" id="UP000008181"/>
    </source>
</evidence>
<dbReference type="Pfam" id="PF04082">
    <property type="entry name" value="Fungal_trans"/>
    <property type="match status" value="1"/>
</dbReference>